<dbReference type="RefSeq" id="WP_175473517.1">
    <property type="nucleotide sequence ID" value="NZ_FOMI01000003.1"/>
</dbReference>
<organism evidence="4 5">
    <name type="scientific">Algibacter pectinivorans</name>
    <dbReference type="NCBI Taxonomy" id="870482"/>
    <lineage>
        <taxon>Bacteria</taxon>
        <taxon>Pseudomonadati</taxon>
        <taxon>Bacteroidota</taxon>
        <taxon>Flavobacteriia</taxon>
        <taxon>Flavobacteriales</taxon>
        <taxon>Flavobacteriaceae</taxon>
        <taxon>Algibacter</taxon>
    </lineage>
</organism>
<evidence type="ECO:0000313" key="5">
    <source>
        <dbReference type="Proteomes" id="UP000199439"/>
    </source>
</evidence>
<dbReference type="InterPro" id="IPR057436">
    <property type="entry name" value="5TMH_Lnb"/>
</dbReference>
<feature type="transmembrane region" description="Helical" evidence="1">
    <location>
        <begin position="369"/>
        <end position="388"/>
    </location>
</feature>
<proteinExistence type="predicted"/>
<evidence type="ECO:0000313" key="4">
    <source>
        <dbReference type="EMBL" id="SFD02992.1"/>
    </source>
</evidence>
<evidence type="ECO:0000256" key="1">
    <source>
        <dbReference type="SAM" id="Phobius"/>
    </source>
</evidence>
<keyword evidence="1" id="KW-0472">Membrane</keyword>
<name>A0A1I1P076_9FLAO</name>
<accession>A0A1I1P076</accession>
<feature type="domain" description="Lnb-like transmembrane" evidence="3">
    <location>
        <begin position="256"/>
        <end position="390"/>
    </location>
</feature>
<feature type="transmembrane region" description="Helical" evidence="1">
    <location>
        <begin position="256"/>
        <end position="274"/>
    </location>
</feature>
<dbReference type="Pfam" id="PF13387">
    <property type="entry name" value="Lnb_N"/>
    <property type="match status" value="1"/>
</dbReference>
<dbReference type="EMBL" id="FOMI01000003">
    <property type="protein sequence ID" value="SFD02992.1"/>
    <property type="molecule type" value="Genomic_DNA"/>
</dbReference>
<gene>
    <name evidence="4" type="ORF">SAMN04487987_10349</name>
</gene>
<dbReference type="AlphaFoldDB" id="A0A1I1P076"/>
<feature type="transmembrane region" description="Helical" evidence="1">
    <location>
        <begin position="286"/>
        <end position="308"/>
    </location>
</feature>
<dbReference type="InterPro" id="IPR025178">
    <property type="entry name" value="Lnb_N"/>
</dbReference>
<keyword evidence="1" id="KW-1133">Transmembrane helix</keyword>
<evidence type="ECO:0000259" key="2">
    <source>
        <dbReference type="Pfam" id="PF13387"/>
    </source>
</evidence>
<feature type="transmembrane region" description="Helical" evidence="1">
    <location>
        <begin position="320"/>
        <end position="336"/>
    </location>
</feature>
<reference evidence="5" key="1">
    <citation type="submission" date="2016-10" db="EMBL/GenBank/DDBJ databases">
        <authorList>
            <person name="Varghese N."/>
            <person name="Submissions S."/>
        </authorList>
    </citation>
    <scope>NUCLEOTIDE SEQUENCE [LARGE SCALE GENOMIC DNA]</scope>
    <source>
        <strain evidence="5">DSM 25730</strain>
    </source>
</reference>
<dbReference type="Pfam" id="PF25221">
    <property type="entry name" value="5TMH_Lnb"/>
    <property type="match status" value="1"/>
</dbReference>
<sequence length="394" mass="45754">MKLFIPKIILLICIFLSVKVAFSQQNVLSNQAEISVLTVGPGNSLNDAFGHSGFRIKDLNNRLDVVYGYGEYDFDAPNFYLKFAQGQLNYLISKTDFTRFYKIYSYHNRSIKEQVLNLTQTEKQKLYDYLINNYKIENRRYLYEFFYDNCATKIKDVTNIATNNRITFNPPNDFEDATFRTLIYSHVNKNSWGSFGIDLALGSVIDRKARTEDHMFLPKNIYKFFENATVGSEKKPLVKLSTVLYVAKENIQPSTFFTSPLFILGLVVMFILYITYKDVKNKKRSVWLDVSLFTLTGLIGILILLLWFATAHTGTHQNYNLLWAFVLNILVVGQLFKSQPKDWFVKYIKLLIILLCLLTLHWIIGVQVFAIGLIPLLIALFVRYVYLVKHFTKL</sequence>
<evidence type="ECO:0000259" key="3">
    <source>
        <dbReference type="Pfam" id="PF25221"/>
    </source>
</evidence>
<feature type="domain" description="Lnb N-terminal periplasmic" evidence="2">
    <location>
        <begin position="24"/>
        <end position="169"/>
    </location>
</feature>
<keyword evidence="1" id="KW-0812">Transmembrane</keyword>
<dbReference type="Proteomes" id="UP000199439">
    <property type="component" value="Unassembled WGS sequence"/>
</dbReference>
<protein>
    <submittedName>
        <fullName evidence="4">Uncharacterized protein</fullName>
    </submittedName>
</protein>
<feature type="transmembrane region" description="Helical" evidence="1">
    <location>
        <begin position="343"/>
        <end position="363"/>
    </location>
</feature>
<dbReference type="STRING" id="870482.SAMN04487987_10349"/>
<keyword evidence="5" id="KW-1185">Reference proteome</keyword>